<evidence type="ECO:0000313" key="3">
    <source>
        <dbReference type="Proteomes" id="UP000269945"/>
    </source>
</evidence>
<reference evidence="2 3" key="1">
    <citation type="submission" date="2018-10" db="EMBL/GenBank/DDBJ databases">
        <authorList>
            <person name="Ekblom R."/>
            <person name="Jareborg N."/>
        </authorList>
    </citation>
    <scope>NUCLEOTIDE SEQUENCE [LARGE SCALE GENOMIC DNA]</scope>
    <source>
        <tissue evidence="2">Muscle</tissue>
    </source>
</reference>
<dbReference type="Proteomes" id="UP000269945">
    <property type="component" value="Unassembled WGS sequence"/>
</dbReference>
<proteinExistence type="predicted"/>
<comment type="caution">
    <text evidence="2">The sequence shown here is derived from an EMBL/GenBank/DDBJ whole genome shotgun (WGS) entry which is preliminary data.</text>
</comment>
<feature type="region of interest" description="Disordered" evidence="1">
    <location>
        <begin position="64"/>
        <end position="97"/>
    </location>
</feature>
<accession>A0A9X9LII1</accession>
<sequence length="97" mass="10188">NPLVSGFSSSLGYLLPSPPLNTHTFLDCRPGRLYLAQPRTRREHSRGLKGAILAAIGSFLSPTQFSGPSDTSQAPAADGDRGLEREAGLGAARGVVR</sequence>
<dbReference type="EMBL" id="CYRY02004377">
    <property type="protein sequence ID" value="VCW68883.1"/>
    <property type="molecule type" value="Genomic_DNA"/>
</dbReference>
<dbReference type="AlphaFoldDB" id="A0A9X9LII1"/>
<evidence type="ECO:0000313" key="2">
    <source>
        <dbReference type="EMBL" id="VCW68883.1"/>
    </source>
</evidence>
<protein>
    <submittedName>
        <fullName evidence="2">Uncharacterized protein</fullName>
    </submittedName>
</protein>
<feature type="compositionally biased region" description="Basic and acidic residues" evidence="1">
    <location>
        <begin position="78"/>
        <end position="87"/>
    </location>
</feature>
<name>A0A9X9LII1_GULGU</name>
<feature type="non-terminal residue" evidence="2">
    <location>
        <position position="1"/>
    </location>
</feature>
<evidence type="ECO:0000256" key="1">
    <source>
        <dbReference type="SAM" id="MobiDB-lite"/>
    </source>
</evidence>
<keyword evidence="3" id="KW-1185">Reference proteome</keyword>
<feature type="compositionally biased region" description="Polar residues" evidence="1">
    <location>
        <begin position="64"/>
        <end position="74"/>
    </location>
</feature>
<gene>
    <name evidence="2" type="ORF">BN2614_LOCUS1</name>
</gene>
<organism evidence="2 3">
    <name type="scientific">Gulo gulo</name>
    <name type="common">Wolverine</name>
    <name type="synonym">Gluton</name>
    <dbReference type="NCBI Taxonomy" id="48420"/>
    <lineage>
        <taxon>Eukaryota</taxon>
        <taxon>Metazoa</taxon>
        <taxon>Chordata</taxon>
        <taxon>Craniata</taxon>
        <taxon>Vertebrata</taxon>
        <taxon>Euteleostomi</taxon>
        <taxon>Mammalia</taxon>
        <taxon>Eutheria</taxon>
        <taxon>Laurasiatheria</taxon>
        <taxon>Carnivora</taxon>
        <taxon>Caniformia</taxon>
        <taxon>Musteloidea</taxon>
        <taxon>Mustelidae</taxon>
        <taxon>Guloninae</taxon>
        <taxon>Gulo</taxon>
    </lineage>
</organism>